<dbReference type="Pfam" id="PF13191">
    <property type="entry name" value="AAA_16"/>
    <property type="match status" value="1"/>
</dbReference>
<dbReference type="GO" id="GO:0005524">
    <property type="term" value="F:ATP binding"/>
    <property type="evidence" value="ECO:0007669"/>
    <property type="project" value="UniProtKB-KW"/>
</dbReference>
<evidence type="ECO:0000313" key="2">
    <source>
        <dbReference type="EMBL" id="MEO9247856.1"/>
    </source>
</evidence>
<dbReference type="InterPro" id="IPR041664">
    <property type="entry name" value="AAA_16"/>
</dbReference>
<dbReference type="RefSeq" id="WP_347920493.1">
    <property type="nucleotide sequence ID" value="NZ_JBDXMX010000003.1"/>
</dbReference>
<comment type="caution">
    <text evidence="2">The sequence shown here is derived from an EMBL/GenBank/DDBJ whole genome shotgun (WGS) entry which is preliminary data.</text>
</comment>
<keyword evidence="3" id="KW-1185">Reference proteome</keyword>
<evidence type="ECO:0000313" key="3">
    <source>
        <dbReference type="Proteomes" id="UP001484097"/>
    </source>
</evidence>
<dbReference type="EMBL" id="JBDXMX010000003">
    <property type="protein sequence ID" value="MEO9247856.1"/>
    <property type="molecule type" value="Genomic_DNA"/>
</dbReference>
<keyword evidence="2" id="KW-0547">Nucleotide-binding</keyword>
<dbReference type="InterPro" id="IPR027417">
    <property type="entry name" value="P-loop_NTPase"/>
</dbReference>
<protein>
    <submittedName>
        <fullName evidence="2">ATP-binding protein</fullName>
    </submittedName>
</protein>
<accession>A0ABV0II53</accession>
<evidence type="ECO:0000259" key="1">
    <source>
        <dbReference type="Pfam" id="PF13191"/>
    </source>
</evidence>
<dbReference type="Proteomes" id="UP001484097">
    <property type="component" value="Unassembled WGS sequence"/>
</dbReference>
<name>A0ABV0II53_9MICC</name>
<dbReference type="Gene3D" id="3.40.50.300">
    <property type="entry name" value="P-loop containing nucleotide triphosphate hydrolases"/>
    <property type="match status" value="1"/>
</dbReference>
<proteinExistence type="predicted"/>
<reference evidence="2 3" key="1">
    <citation type="submission" date="2024-05" db="EMBL/GenBank/DDBJ databases">
        <authorList>
            <person name="Yi C."/>
        </authorList>
    </citation>
    <scope>NUCLEOTIDE SEQUENCE [LARGE SCALE GENOMIC DNA]</scope>
    <source>
        <strain evidence="2 3">XS13</strain>
    </source>
</reference>
<sequence length="269" mass="29384">MNPYNPGSGVAPRVLAGRDPDIQAFQTLIARTSRQMPARPIILWGLRGVGKTVLLNRLRGLADAHDWLTVQFEARPGNNGKGVARRSIAQGLIKASSKYRARSTLDPVKNMLASVTSFSIGLGVEGFSLGVDRDLSRASTGSLELDLEDVVEDIGLAIRGEGKGLCIFIDEMQDLDDELTEALIATQHYANQRELPFFLIGAGLPSLPAHLADSRSYAERLFDYRTVGRLNEPSAQESLAGPLKDLDASYSEEAMEVMLRESGCYPYFL</sequence>
<gene>
    <name evidence="2" type="ORF">ABDK96_09200</name>
</gene>
<organism evidence="2 3">
    <name type="scientific">Citricoccus nitrophenolicus</name>
    <dbReference type="NCBI Taxonomy" id="863575"/>
    <lineage>
        <taxon>Bacteria</taxon>
        <taxon>Bacillati</taxon>
        <taxon>Actinomycetota</taxon>
        <taxon>Actinomycetes</taxon>
        <taxon>Micrococcales</taxon>
        <taxon>Micrococcaceae</taxon>
        <taxon>Citricoccus</taxon>
    </lineage>
</organism>
<keyword evidence="2" id="KW-0067">ATP-binding</keyword>
<feature type="domain" description="Orc1-like AAA ATPase" evidence="1">
    <location>
        <begin position="15"/>
        <end position="192"/>
    </location>
</feature>
<dbReference type="SUPFAM" id="SSF52540">
    <property type="entry name" value="P-loop containing nucleoside triphosphate hydrolases"/>
    <property type="match status" value="1"/>
</dbReference>